<dbReference type="PIRSF" id="PIRSF038959">
    <property type="entry name" value="SdpI"/>
    <property type="match status" value="1"/>
</dbReference>
<organism evidence="3 4">
    <name type="scientific">Parvularcula lutaonensis</name>
    <dbReference type="NCBI Taxonomy" id="491923"/>
    <lineage>
        <taxon>Bacteria</taxon>
        <taxon>Pseudomonadati</taxon>
        <taxon>Pseudomonadota</taxon>
        <taxon>Alphaproteobacteria</taxon>
        <taxon>Parvularculales</taxon>
        <taxon>Parvularculaceae</taxon>
        <taxon>Parvularcula</taxon>
    </lineage>
</organism>
<accession>A0ABV7MAU0</accession>
<dbReference type="EMBL" id="JBHRVA010000002">
    <property type="protein sequence ID" value="MFC3302017.1"/>
    <property type="molecule type" value="Genomic_DNA"/>
</dbReference>
<dbReference type="RefSeq" id="WP_189574097.1">
    <property type="nucleotide sequence ID" value="NZ_BMXU01000001.1"/>
</dbReference>
<keyword evidence="4" id="KW-1185">Reference proteome</keyword>
<evidence type="ECO:0000256" key="1">
    <source>
        <dbReference type="SAM" id="Phobius"/>
    </source>
</evidence>
<dbReference type="PANTHER" id="PTHR37810:SF5">
    <property type="entry name" value="IMMUNITY PROTEIN SDPI"/>
    <property type="match status" value="1"/>
</dbReference>
<sequence length="223" mass="23274">MIRTGLLASAQIGVVMAGVTLVGFEAIEPGTEIARHWTINGEPDRFSPRNEALLALPALGALMTVLFTVFAATGWQTRALRESRGLFLAGWIGSLALLTVAQAGLVYANAGAASGELAQLPMKAVLAGASLLLIVIGNFLGKSRPNWVIGVRNPWTLRNERAWRASNRVAGWLFVATGAIALAILLMGSTKLGTAVLVGGAISTAVVATGVSVQVFRAERAES</sequence>
<evidence type="ECO:0000313" key="4">
    <source>
        <dbReference type="Proteomes" id="UP001595607"/>
    </source>
</evidence>
<dbReference type="Proteomes" id="UP001595607">
    <property type="component" value="Unassembled WGS sequence"/>
</dbReference>
<name>A0ABV7MAU0_9PROT</name>
<keyword evidence="1" id="KW-0472">Membrane</keyword>
<keyword evidence="1" id="KW-0812">Transmembrane</keyword>
<gene>
    <name evidence="3" type="ORF">ACFONP_04655</name>
</gene>
<keyword evidence="1" id="KW-1133">Transmembrane helix</keyword>
<dbReference type="Pfam" id="PF07853">
    <property type="entry name" value="DUF1648"/>
    <property type="match status" value="1"/>
</dbReference>
<dbReference type="InterPro" id="IPR026272">
    <property type="entry name" value="SdpI"/>
</dbReference>
<feature type="domain" description="DUF1648" evidence="2">
    <location>
        <begin position="32"/>
        <end position="60"/>
    </location>
</feature>
<feature type="transmembrane region" description="Helical" evidence="1">
    <location>
        <begin position="52"/>
        <end position="73"/>
    </location>
</feature>
<dbReference type="InterPro" id="IPR012867">
    <property type="entry name" value="DUF1648"/>
</dbReference>
<feature type="transmembrane region" description="Helical" evidence="1">
    <location>
        <begin position="120"/>
        <end position="140"/>
    </location>
</feature>
<dbReference type="PANTHER" id="PTHR37810">
    <property type="entry name" value="IMMUNITY PROTEIN SDPI"/>
    <property type="match status" value="1"/>
</dbReference>
<dbReference type="Pfam" id="PF13630">
    <property type="entry name" value="SdpI"/>
    <property type="match status" value="1"/>
</dbReference>
<evidence type="ECO:0000313" key="3">
    <source>
        <dbReference type="EMBL" id="MFC3302017.1"/>
    </source>
</evidence>
<dbReference type="InterPro" id="IPR025962">
    <property type="entry name" value="SdpI/YhfL"/>
</dbReference>
<feature type="transmembrane region" description="Helical" evidence="1">
    <location>
        <begin position="85"/>
        <end position="108"/>
    </location>
</feature>
<comment type="caution">
    <text evidence="3">The sequence shown here is derived from an EMBL/GenBank/DDBJ whole genome shotgun (WGS) entry which is preliminary data.</text>
</comment>
<reference evidence="4" key="1">
    <citation type="journal article" date="2019" name="Int. J. Syst. Evol. Microbiol.">
        <title>The Global Catalogue of Microorganisms (GCM) 10K type strain sequencing project: providing services to taxonomists for standard genome sequencing and annotation.</title>
        <authorList>
            <consortium name="The Broad Institute Genomics Platform"/>
            <consortium name="The Broad Institute Genome Sequencing Center for Infectious Disease"/>
            <person name="Wu L."/>
            <person name="Ma J."/>
        </authorList>
    </citation>
    <scope>NUCLEOTIDE SEQUENCE [LARGE SCALE GENOMIC DNA]</scope>
    <source>
        <strain evidence="4">KCTC 22245</strain>
    </source>
</reference>
<feature type="transmembrane region" description="Helical" evidence="1">
    <location>
        <begin position="169"/>
        <end position="188"/>
    </location>
</feature>
<proteinExistence type="predicted"/>
<feature type="transmembrane region" description="Helical" evidence="1">
    <location>
        <begin position="194"/>
        <end position="216"/>
    </location>
</feature>
<protein>
    <submittedName>
        <fullName evidence="3">SdpI family protein</fullName>
    </submittedName>
</protein>
<evidence type="ECO:0000259" key="2">
    <source>
        <dbReference type="Pfam" id="PF07853"/>
    </source>
</evidence>